<accession>A0A804JVS6</accession>
<evidence type="ECO:0000313" key="4">
    <source>
        <dbReference type="Proteomes" id="UP000012960"/>
    </source>
</evidence>
<name>A0A804JVS6_MUSAM</name>
<feature type="domain" description="Retrotransposon gag" evidence="2">
    <location>
        <begin position="14"/>
        <end position="105"/>
    </location>
</feature>
<dbReference type="Proteomes" id="UP000012960">
    <property type="component" value="Unplaced"/>
</dbReference>
<sequence>MALYGTSDALMCRAFPTTFRGPARAWFSRLRQSSISSFDQFAREFEQNFLASTRPRPSMATLLALSQHKEETLSQFVTRFAMEIRGYPDAHPSLIMQTFLMGLKPSRFFWSLIEKPPATIPEMLQRASQYVADEALVEGRRADRKKPRIEQPRAITSTAATQPRRRPDHPEPRLPRPPPLPLNAPRTEIFLQIKEKDLLRPPNPVKPTHKDRSKYCRFHRDYGHDTEDCRDLQN</sequence>
<dbReference type="OMA" id="FASAIMD"/>
<dbReference type="AlphaFoldDB" id="A0A804JVS6"/>
<dbReference type="Gramene" id="Ma07_t14530.1">
    <property type="protein sequence ID" value="Ma07_p14530.1"/>
    <property type="gene ID" value="Ma07_g14530"/>
</dbReference>
<dbReference type="Pfam" id="PF03732">
    <property type="entry name" value="Retrotrans_gag"/>
    <property type="match status" value="1"/>
</dbReference>
<protein>
    <recommendedName>
        <fullName evidence="2">Retrotransposon gag domain-containing protein</fullName>
    </recommendedName>
</protein>
<dbReference type="PANTHER" id="PTHR33223">
    <property type="entry name" value="CCHC-TYPE DOMAIN-CONTAINING PROTEIN"/>
    <property type="match status" value="1"/>
</dbReference>
<dbReference type="EnsemblPlants" id="Ma07_t14530.1">
    <property type="protein sequence ID" value="Ma07_p14530.1"/>
    <property type="gene ID" value="Ma07_g14530"/>
</dbReference>
<evidence type="ECO:0000313" key="3">
    <source>
        <dbReference type="EnsemblPlants" id="Ma07_p14530.1"/>
    </source>
</evidence>
<dbReference type="PANTHER" id="PTHR33223:SF10">
    <property type="entry name" value="AMINOTRANSFERASE-LIKE PLANT MOBILE DOMAIN-CONTAINING PROTEIN"/>
    <property type="match status" value="1"/>
</dbReference>
<reference evidence="3" key="1">
    <citation type="submission" date="2021-05" db="UniProtKB">
        <authorList>
            <consortium name="EnsemblPlants"/>
        </authorList>
    </citation>
    <scope>IDENTIFICATION</scope>
    <source>
        <strain evidence="3">subsp. malaccensis</strain>
    </source>
</reference>
<keyword evidence="4" id="KW-1185">Reference proteome</keyword>
<proteinExistence type="predicted"/>
<evidence type="ECO:0000259" key="2">
    <source>
        <dbReference type="Pfam" id="PF03732"/>
    </source>
</evidence>
<organism evidence="3 4">
    <name type="scientific">Musa acuminata subsp. malaccensis</name>
    <name type="common">Wild banana</name>
    <name type="synonym">Musa malaccensis</name>
    <dbReference type="NCBI Taxonomy" id="214687"/>
    <lineage>
        <taxon>Eukaryota</taxon>
        <taxon>Viridiplantae</taxon>
        <taxon>Streptophyta</taxon>
        <taxon>Embryophyta</taxon>
        <taxon>Tracheophyta</taxon>
        <taxon>Spermatophyta</taxon>
        <taxon>Magnoliopsida</taxon>
        <taxon>Liliopsida</taxon>
        <taxon>Zingiberales</taxon>
        <taxon>Musaceae</taxon>
        <taxon>Musa</taxon>
    </lineage>
</organism>
<dbReference type="InParanoid" id="A0A804JVS6"/>
<evidence type="ECO:0000256" key="1">
    <source>
        <dbReference type="SAM" id="MobiDB-lite"/>
    </source>
</evidence>
<dbReference type="InterPro" id="IPR005162">
    <property type="entry name" value="Retrotrans_gag_dom"/>
</dbReference>
<feature type="region of interest" description="Disordered" evidence="1">
    <location>
        <begin position="138"/>
        <end position="214"/>
    </location>
</feature>
<dbReference type="OrthoDB" id="693243at2759"/>